<protein>
    <submittedName>
        <fullName evidence="1">Uncharacterized protein</fullName>
    </submittedName>
</protein>
<reference evidence="1" key="1">
    <citation type="submission" date="2019-03" db="EMBL/GenBank/DDBJ databases">
        <title>Single cell metagenomics reveals metabolic interactions within the superorganism composed of flagellate Streblomastix strix and complex community of Bacteroidetes bacteria on its surface.</title>
        <authorList>
            <person name="Treitli S.C."/>
            <person name="Kolisko M."/>
            <person name="Husnik F."/>
            <person name="Keeling P."/>
            <person name="Hampl V."/>
        </authorList>
    </citation>
    <scope>NUCLEOTIDE SEQUENCE</scope>
    <source>
        <strain evidence="1">STM</strain>
    </source>
</reference>
<organism evidence="1">
    <name type="scientific">termite gut metagenome</name>
    <dbReference type="NCBI Taxonomy" id="433724"/>
    <lineage>
        <taxon>unclassified sequences</taxon>
        <taxon>metagenomes</taxon>
        <taxon>organismal metagenomes</taxon>
    </lineage>
</organism>
<accession>A0A5J4S2K4</accession>
<sequence length="68" mass="7875">MDCKQLNERVSKQVELMGHEHTIRRYETMSNELKRIMNQLSLRDSSLLSDVAVIVNDIIESLKGSQKD</sequence>
<dbReference type="EMBL" id="SNRY01000511">
    <property type="protein sequence ID" value="KAA6339735.1"/>
    <property type="molecule type" value="Genomic_DNA"/>
</dbReference>
<name>A0A5J4S2K4_9ZZZZ</name>
<gene>
    <name evidence="1" type="ORF">EZS27_012333</name>
</gene>
<evidence type="ECO:0000313" key="1">
    <source>
        <dbReference type="EMBL" id="KAA6339735.1"/>
    </source>
</evidence>
<comment type="caution">
    <text evidence="1">The sequence shown here is derived from an EMBL/GenBank/DDBJ whole genome shotgun (WGS) entry which is preliminary data.</text>
</comment>
<proteinExistence type="predicted"/>
<dbReference type="AlphaFoldDB" id="A0A5J4S2K4"/>